<reference evidence="1 2" key="1">
    <citation type="journal article" date="2018" name="Mycol. Prog.">
        <title>Coniella lustricola, a new species from submerged detritus.</title>
        <authorList>
            <person name="Raudabaugh D.B."/>
            <person name="Iturriaga T."/>
            <person name="Carver A."/>
            <person name="Mondo S."/>
            <person name="Pangilinan J."/>
            <person name="Lipzen A."/>
            <person name="He G."/>
            <person name="Amirebrahimi M."/>
            <person name="Grigoriev I.V."/>
            <person name="Miller A.N."/>
        </authorList>
    </citation>
    <scope>NUCLEOTIDE SEQUENCE [LARGE SCALE GENOMIC DNA]</scope>
    <source>
        <strain evidence="1 2">B22-T-1</strain>
    </source>
</reference>
<evidence type="ECO:0000313" key="2">
    <source>
        <dbReference type="Proteomes" id="UP000241462"/>
    </source>
</evidence>
<dbReference type="Proteomes" id="UP000241462">
    <property type="component" value="Unassembled WGS sequence"/>
</dbReference>
<dbReference type="AlphaFoldDB" id="A0A2T2ZVS4"/>
<sequence length="289" mass="31011">MMMSFKSKMTEVSKPEAGALKQIDESLWREAKTTRARQDRTKMQAARTGGRVLLRDWRKGHSLKAAVVWACRCNHEETFITGEQSSGHTKEPIDSCSECLWLRGAVVRRASEVVGTTMAGDWEKLKGLGAKRLQCVVRLCGGLLQLPLASSPLSGPATFIMSEVGQPARPRVLWSAIAGQVGDLCSFPRGVLAGLAGLAGLGTLVHGSCMVRRLGHLLAPLPSSWPLLPVWAAANPLGNGRQDAAAACRVVSITGILDWHTCHKRAAVTNPTHGCCAKDAAWRAEAAAF</sequence>
<evidence type="ECO:0000313" key="1">
    <source>
        <dbReference type="EMBL" id="PSR77992.1"/>
    </source>
</evidence>
<dbReference type="EMBL" id="KZ678626">
    <property type="protein sequence ID" value="PSR77992.1"/>
    <property type="molecule type" value="Genomic_DNA"/>
</dbReference>
<dbReference type="InParanoid" id="A0A2T2ZVS4"/>
<name>A0A2T2ZVS4_9PEZI</name>
<organism evidence="1 2">
    <name type="scientific">Coniella lustricola</name>
    <dbReference type="NCBI Taxonomy" id="2025994"/>
    <lineage>
        <taxon>Eukaryota</taxon>
        <taxon>Fungi</taxon>
        <taxon>Dikarya</taxon>
        <taxon>Ascomycota</taxon>
        <taxon>Pezizomycotina</taxon>
        <taxon>Sordariomycetes</taxon>
        <taxon>Sordariomycetidae</taxon>
        <taxon>Diaporthales</taxon>
        <taxon>Schizoparmaceae</taxon>
        <taxon>Coniella</taxon>
    </lineage>
</organism>
<accession>A0A2T2ZVS4</accession>
<proteinExistence type="predicted"/>
<keyword evidence="2" id="KW-1185">Reference proteome</keyword>
<protein>
    <submittedName>
        <fullName evidence="1">Uncharacterized protein</fullName>
    </submittedName>
</protein>
<gene>
    <name evidence="1" type="ORF">BD289DRAFT_133509</name>
</gene>